<dbReference type="PANTHER" id="PTHR46060:SF1">
    <property type="entry name" value="MARINER MOS1 TRANSPOSASE-LIKE PROTEIN"/>
    <property type="match status" value="1"/>
</dbReference>
<dbReference type="GO" id="GO:0003676">
    <property type="term" value="F:nucleic acid binding"/>
    <property type="evidence" value="ECO:0007669"/>
    <property type="project" value="InterPro"/>
</dbReference>
<dbReference type="PANTHER" id="PTHR46060">
    <property type="entry name" value="MARINER MOS1 TRANSPOSASE-LIKE PROTEIN"/>
    <property type="match status" value="1"/>
</dbReference>
<accession>A0A8T0F8L7</accession>
<proteinExistence type="predicted"/>
<dbReference type="EMBL" id="JABXBU010000015">
    <property type="protein sequence ID" value="KAF8786658.1"/>
    <property type="molecule type" value="Genomic_DNA"/>
</dbReference>
<protein>
    <submittedName>
        <fullName evidence="1">Uncharacterized protein</fullName>
    </submittedName>
</protein>
<dbReference type="InterPro" id="IPR052709">
    <property type="entry name" value="Transposase-MT_Hybrid"/>
</dbReference>
<evidence type="ECO:0000313" key="2">
    <source>
        <dbReference type="Proteomes" id="UP000807504"/>
    </source>
</evidence>
<keyword evidence="2" id="KW-1185">Reference proteome</keyword>
<dbReference type="Gene3D" id="3.30.420.10">
    <property type="entry name" value="Ribonuclease H-like superfamily/Ribonuclease H"/>
    <property type="match status" value="1"/>
</dbReference>
<dbReference type="InterPro" id="IPR036397">
    <property type="entry name" value="RNaseH_sf"/>
</dbReference>
<sequence length="111" mass="12962">MIQGDRRVTLRKIAAQLGMSYGTVQRIVTDVYQYSKDCGHWVPCALSEEHKATRMMCSLTFLQRYHTHAQQFIVHIITGDQTWLQHFTPTSKTVRMEWNYAGSPEEKQEEV</sequence>
<reference evidence="1" key="1">
    <citation type="journal article" date="2020" name="bioRxiv">
        <title>Chromosome-level reference genome of the European wasp spider Argiope bruennichi: a resource for studies on range expansion and evolutionary adaptation.</title>
        <authorList>
            <person name="Sheffer M.M."/>
            <person name="Hoppe A."/>
            <person name="Krehenwinkel H."/>
            <person name="Uhl G."/>
            <person name="Kuss A.W."/>
            <person name="Jensen L."/>
            <person name="Jensen C."/>
            <person name="Gillespie R.G."/>
            <person name="Hoff K.J."/>
            <person name="Prost S."/>
        </authorList>
    </citation>
    <scope>NUCLEOTIDE SEQUENCE</scope>
</reference>
<dbReference type="Proteomes" id="UP000807504">
    <property type="component" value="Unassembled WGS sequence"/>
</dbReference>
<name>A0A8T0F8L7_ARGBR</name>
<gene>
    <name evidence="1" type="ORF">HNY73_008344</name>
</gene>
<comment type="caution">
    <text evidence="1">The sequence shown here is derived from an EMBL/GenBank/DDBJ whole genome shotgun (WGS) entry which is preliminary data.</text>
</comment>
<reference evidence="1" key="2">
    <citation type="submission" date="2020-06" db="EMBL/GenBank/DDBJ databases">
        <authorList>
            <person name="Sheffer M."/>
        </authorList>
    </citation>
    <scope>NUCLEOTIDE SEQUENCE</scope>
</reference>
<organism evidence="1 2">
    <name type="scientific">Argiope bruennichi</name>
    <name type="common">Wasp spider</name>
    <name type="synonym">Aranea bruennichi</name>
    <dbReference type="NCBI Taxonomy" id="94029"/>
    <lineage>
        <taxon>Eukaryota</taxon>
        <taxon>Metazoa</taxon>
        <taxon>Ecdysozoa</taxon>
        <taxon>Arthropoda</taxon>
        <taxon>Chelicerata</taxon>
        <taxon>Arachnida</taxon>
        <taxon>Araneae</taxon>
        <taxon>Araneomorphae</taxon>
        <taxon>Entelegynae</taxon>
        <taxon>Araneoidea</taxon>
        <taxon>Araneidae</taxon>
        <taxon>Argiope</taxon>
    </lineage>
</organism>
<evidence type="ECO:0000313" key="1">
    <source>
        <dbReference type="EMBL" id="KAF8786658.1"/>
    </source>
</evidence>
<dbReference type="AlphaFoldDB" id="A0A8T0F8L7"/>